<accession>A0A4R8GRC7</accession>
<feature type="domain" description="CAAX prenyl protease 2/Lysostaphin resistance protein A-like" evidence="2">
    <location>
        <begin position="134"/>
        <end position="219"/>
    </location>
</feature>
<evidence type="ECO:0000256" key="1">
    <source>
        <dbReference type="SAM" id="Phobius"/>
    </source>
</evidence>
<dbReference type="EMBL" id="SOEG01000028">
    <property type="protein sequence ID" value="TDX48413.1"/>
    <property type="molecule type" value="Genomic_DNA"/>
</dbReference>
<evidence type="ECO:0000313" key="3">
    <source>
        <dbReference type="EMBL" id="TDX48413.1"/>
    </source>
</evidence>
<name>A0A4R8GRC7_9FIRM</name>
<dbReference type="AlphaFoldDB" id="A0A4R8GRC7"/>
<keyword evidence="1" id="KW-0812">Transmembrane</keyword>
<feature type="transmembrane region" description="Helical" evidence="1">
    <location>
        <begin position="47"/>
        <end position="66"/>
    </location>
</feature>
<keyword evidence="3" id="KW-0378">Hydrolase</keyword>
<feature type="transmembrane region" description="Helical" evidence="1">
    <location>
        <begin position="87"/>
        <end position="112"/>
    </location>
</feature>
<protein>
    <submittedName>
        <fullName evidence="3">CAAX prenyl protease-like protein</fullName>
    </submittedName>
</protein>
<feature type="transmembrane region" description="Helical" evidence="1">
    <location>
        <begin position="164"/>
        <end position="180"/>
    </location>
</feature>
<dbReference type="GO" id="GO:0006508">
    <property type="term" value="P:proteolysis"/>
    <property type="evidence" value="ECO:0007669"/>
    <property type="project" value="UniProtKB-KW"/>
</dbReference>
<evidence type="ECO:0000259" key="2">
    <source>
        <dbReference type="Pfam" id="PF02517"/>
    </source>
</evidence>
<evidence type="ECO:0000313" key="4">
    <source>
        <dbReference type="Proteomes" id="UP000295832"/>
    </source>
</evidence>
<dbReference type="STRING" id="926561.GCA_000379025_01454"/>
<dbReference type="Pfam" id="PF02517">
    <property type="entry name" value="Rce1-like"/>
    <property type="match status" value="1"/>
</dbReference>
<keyword evidence="4" id="KW-1185">Reference proteome</keyword>
<feature type="transmembrane region" description="Helical" evidence="1">
    <location>
        <begin position="186"/>
        <end position="202"/>
    </location>
</feature>
<reference evidence="3 4" key="1">
    <citation type="submission" date="2019-03" db="EMBL/GenBank/DDBJ databases">
        <title>Subsurface microbial communities from deep shales in Ohio and West Virginia, USA.</title>
        <authorList>
            <person name="Wrighton K."/>
        </authorList>
    </citation>
    <scope>NUCLEOTIDE SEQUENCE [LARGE SCALE GENOMIC DNA]</scope>
    <source>
        <strain evidence="3 4">MSL 6dP</strain>
    </source>
</reference>
<keyword evidence="1" id="KW-0472">Membrane</keyword>
<keyword evidence="3" id="KW-0645">Protease</keyword>
<dbReference type="RefSeq" id="WP_134118073.1">
    <property type="nucleotide sequence ID" value="NZ_SOEG01000028.1"/>
</dbReference>
<sequence length="274" mass="31212">MKDGKTNPKITDLIILIFFFLFFQFLTINILNLILSLFQLSHTYKAILYSLLIPPITLILVLYLGFKRNNISFRNLFFKSKIPIKRFLPLVILSLALNILLSESNNILQSFYPLSVEIVDISNALFSTNTPLIIILSSLSILITSILEELLFRGIILRKLLKNYSIGSGVLLSSLCATLLSFNPQYILSIFTLNLLLGWLYVRSKSLKSCIIANIFYNSWTLISLYLIPYKINGYNTPLTQTAKFQPLWFNLLGVILLALGAFLLKKSLDNTTR</sequence>
<feature type="transmembrane region" description="Helical" evidence="1">
    <location>
        <begin position="132"/>
        <end position="152"/>
    </location>
</feature>
<gene>
    <name evidence="3" type="ORF">C7959_12821</name>
</gene>
<feature type="transmembrane region" description="Helical" evidence="1">
    <location>
        <begin position="12"/>
        <end position="35"/>
    </location>
</feature>
<organism evidence="3 4">
    <name type="scientific">Orenia marismortui</name>
    <dbReference type="NCBI Taxonomy" id="46469"/>
    <lineage>
        <taxon>Bacteria</taxon>
        <taxon>Bacillati</taxon>
        <taxon>Bacillota</taxon>
        <taxon>Clostridia</taxon>
        <taxon>Halanaerobiales</taxon>
        <taxon>Halobacteroidaceae</taxon>
        <taxon>Orenia</taxon>
    </lineage>
</organism>
<feature type="transmembrane region" description="Helical" evidence="1">
    <location>
        <begin position="209"/>
        <end position="228"/>
    </location>
</feature>
<proteinExistence type="predicted"/>
<dbReference type="GO" id="GO:0004175">
    <property type="term" value="F:endopeptidase activity"/>
    <property type="evidence" value="ECO:0007669"/>
    <property type="project" value="UniProtKB-ARBA"/>
</dbReference>
<comment type="caution">
    <text evidence="3">The sequence shown here is derived from an EMBL/GenBank/DDBJ whole genome shotgun (WGS) entry which is preliminary data.</text>
</comment>
<dbReference type="Proteomes" id="UP000295832">
    <property type="component" value="Unassembled WGS sequence"/>
</dbReference>
<feature type="transmembrane region" description="Helical" evidence="1">
    <location>
        <begin position="248"/>
        <end position="265"/>
    </location>
</feature>
<dbReference type="InterPro" id="IPR003675">
    <property type="entry name" value="Rce1/LyrA-like_dom"/>
</dbReference>
<keyword evidence="1" id="KW-1133">Transmembrane helix</keyword>
<dbReference type="GO" id="GO:0080120">
    <property type="term" value="P:CAAX-box protein maturation"/>
    <property type="evidence" value="ECO:0007669"/>
    <property type="project" value="UniProtKB-ARBA"/>
</dbReference>